<evidence type="ECO:0000313" key="4">
    <source>
        <dbReference type="Proteomes" id="UP000593765"/>
    </source>
</evidence>
<feature type="transmembrane region" description="Helical" evidence="1">
    <location>
        <begin position="171"/>
        <end position="189"/>
    </location>
</feature>
<dbReference type="InterPro" id="IPR010406">
    <property type="entry name" value="DUF1003"/>
</dbReference>
<dbReference type="SUPFAM" id="SSF51206">
    <property type="entry name" value="cAMP-binding domain-like"/>
    <property type="match status" value="1"/>
</dbReference>
<dbReference type="SMART" id="SM00100">
    <property type="entry name" value="cNMP"/>
    <property type="match status" value="1"/>
</dbReference>
<dbReference type="PANTHER" id="PTHR11635">
    <property type="entry name" value="CAMP-DEPENDENT PROTEIN KINASE REGULATORY CHAIN"/>
    <property type="match status" value="1"/>
</dbReference>
<evidence type="ECO:0000313" key="3">
    <source>
        <dbReference type="EMBL" id="QOV88200.1"/>
    </source>
</evidence>
<keyword evidence="4" id="KW-1185">Reference proteome</keyword>
<dbReference type="GO" id="GO:0005829">
    <property type="term" value="C:cytosol"/>
    <property type="evidence" value="ECO:0007669"/>
    <property type="project" value="TreeGrafter"/>
</dbReference>
<keyword evidence="1" id="KW-1133">Transmembrane helix</keyword>
<dbReference type="InterPro" id="IPR050503">
    <property type="entry name" value="cAMP-dep_PK_reg_su-like"/>
</dbReference>
<evidence type="ECO:0000256" key="1">
    <source>
        <dbReference type="SAM" id="Phobius"/>
    </source>
</evidence>
<dbReference type="PANTHER" id="PTHR11635:SF152">
    <property type="entry name" value="CAMP-DEPENDENT PROTEIN KINASE TYPE I REGULATORY SUBUNIT-RELATED"/>
    <property type="match status" value="1"/>
</dbReference>
<dbReference type="Gene3D" id="2.60.120.10">
    <property type="entry name" value="Jelly Rolls"/>
    <property type="match status" value="1"/>
</dbReference>
<dbReference type="Proteomes" id="UP000593765">
    <property type="component" value="Chromosome"/>
</dbReference>
<dbReference type="EMBL" id="CP063458">
    <property type="protein sequence ID" value="QOV88200.1"/>
    <property type="molecule type" value="Genomic_DNA"/>
</dbReference>
<dbReference type="PROSITE" id="PS50042">
    <property type="entry name" value="CNMP_BINDING_3"/>
    <property type="match status" value="1"/>
</dbReference>
<dbReference type="Pfam" id="PF06210">
    <property type="entry name" value="DUF1003"/>
    <property type="match status" value="1"/>
</dbReference>
<organism evidence="3 4">
    <name type="scientific">Humisphaera borealis</name>
    <dbReference type="NCBI Taxonomy" id="2807512"/>
    <lineage>
        <taxon>Bacteria</taxon>
        <taxon>Pseudomonadati</taxon>
        <taxon>Planctomycetota</taxon>
        <taxon>Phycisphaerae</taxon>
        <taxon>Tepidisphaerales</taxon>
        <taxon>Tepidisphaeraceae</taxon>
        <taxon>Humisphaera</taxon>
    </lineage>
</organism>
<feature type="domain" description="Cyclic nucleotide-binding" evidence="2">
    <location>
        <begin position="11"/>
        <end position="114"/>
    </location>
</feature>
<dbReference type="AlphaFoldDB" id="A0A7M2WUI3"/>
<name>A0A7M2WUI3_9BACT</name>
<feature type="transmembrane region" description="Helical" evidence="1">
    <location>
        <begin position="201"/>
        <end position="222"/>
    </location>
</feature>
<dbReference type="InterPro" id="IPR018488">
    <property type="entry name" value="cNMP-bd_CS"/>
</dbReference>
<evidence type="ECO:0000259" key="2">
    <source>
        <dbReference type="PROSITE" id="PS50042"/>
    </source>
</evidence>
<sequence length="303" mass="34152">MDSKFLEGIPLFSSLTPLERDKLAVYFEVRQVAMGTTLFWVGEIGDEFFLIKRGQVSISVPDQGGKEIILADLGPGAVFGEIALLDSGPRTATARARSDAEVLVLQRSAFADFITEHPPFALHVMKVLGTRQRQTVEKLRGIRNLDEIIEERLTRWEQIATGIATMASSKWFLLTHAVAFVSWIIANLVLPPKVAIDPFPFPFLCFWASTEAIFLSLFILVAQDQQSRKDRTRTELEYQVALKMQVEMMQLHQKLDTLIDGQEADLERRRKEDKDIPRSPLHLTLRTDLARTASDLSQSDAAV</sequence>
<dbReference type="CDD" id="cd00038">
    <property type="entry name" value="CAP_ED"/>
    <property type="match status" value="1"/>
</dbReference>
<dbReference type="PRINTS" id="PR00103">
    <property type="entry name" value="CAMPKINASE"/>
</dbReference>
<dbReference type="GO" id="GO:0005952">
    <property type="term" value="C:cAMP-dependent protein kinase complex"/>
    <property type="evidence" value="ECO:0007669"/>
    <property type="project" value="InterPro"/>
</dbReference>
<reference evidence="3 4" key="1">
    <citation type="submission" date="2020-10" db="EMBL/GenBank/DDBJ databases">
        <title>Wide distribution of Phycisphaera-like planctomycetes from WD2101 soil group in peatlands and genome analysis of the first cultivated representative.</title>
        <authorList>
            <person name="Dedysh S.N."/>
            <person name="Beletsky A.V."/>
            <person name="Ivanova A."/>
            <person name="Kulichevskaya I.S."/>
            <person name="Suzina N.E."/>
            <person name="Philippov D.A."/>
            <person name="Rakitin A.L."/>
            <person name="Mardanov A.V."/>
            <person name="Ravin N.V."/>
        </authorList>
    </citation>
    <scope>NUCLEOTIDE SEQUENCE [LARGE SCALE GENOMIC DNA]</scope>
    <source>
        <strain evidence="3 4">M1803</strain>
    </source>
</reference>
<dbReference type="Pfam" id="PF00027">
    <property type="entry name" value="cNMP_binding"/>
    <property type="match status" value="1"/>
</dbReference>
<keyword evidence="1" id="KW-0812">Transmembrane</keyword>
<dbReference type="PROSITE" id="PS00889">
    <property type="entry name" value="CNMP_BINDING_2"/>
    <property type="match status" value="1"/>
</dbReference>
<protein>
    <submittedName>
        <fullName evidence="3">Cyclic nucleotide-binding domain-containing protein</fullName>
    </submittedName>
</protein>
<accession>A0A7M2WUI3</accession>
<gene>
    <name evidence="3" type="ORF">IPV69_18330</name>
</gene>
<dbReference type="InterPro" id="IPR000595">
    <property type="entry name" value="cNMP-bd_dom"/>
</dbReference>
<keyword evidence="1" id="KW-0472">Membrane</keyword>
<dbReference type="InterPro" id="IPR014710">
    <property type="entry name" value="RmlC-like_jellyroll"/>
</dbReference>
<proteinExistence type="predicted"/>
<dbReference type="KEGG" id="hbs:IPV69_18330"/>
<dbReference type="RefSeq" id="WP_206291173.1">
    <property type="nucleotide sequence ID" value="NZ_CP063458.1"/>
</dbReference>
<dbReference type="InterPro" id="IPR018490">
    <property type="entry name" value="cNMP-bd_dom_sf"/>
</dbReference>